<proteinExistence type="predicted"/>
<accession>A0AAI8VES5</accession>
<organism evidence="2 3">
    <name type="scientific">Anthostomella pinea</name>
    <dbReference type="NCBI Taxonomy" id="933095"/>
    <lineage>
        <taxon>Eukaryota</taxon>
        <taxon>Fungi</taxon>
        <taxon>Dikarya</taxon>
        <taxon>Ascomycota</taxon>
        <taxon>Pezizomycotina</taxon>
        <taxon>Sordariomycetes</taxon>
        <taxon>Xylariomycetidae</taxon>
        <taxon>Xylariales</taxon>
        <taxon>Xylariaceae</taxon>
        <taxon>Anthostomella</taxon>
    </lineage>
</organism>
<feature type="compositionally biased region" description="Basic and acidic residues" evidence="1">
    <location>
        <begin position="68"/>
        <end position="86"/>
    </location>
</feature>
<evidence type="ECO:0000313" key="3">
    <source>
        <dbReference type="Proteomes" id="UP001295740"/>
    </source>
</evidence>
<dbReference type="Proteomes" id="UP001295740">
    <property type="component" value="Unassembled WGS sequence"/>
</dbReference>
<keyword evidence="3" id="KW-1185">Reference proteome</keyword>
<dbReference type="AlphaFoldDB" id="A0AAI8VES5"/>
<comment type="caution">
    <text evidence="2">The sequence shown here is derived from an EMBL/GenBank/DDBJ whole genome shotgun (WGS) entry which is preliminary data.</text>
</comment>
<evidence type="ECO:0000256" key="1">
    <source>
        <dbReference type="SAM" id="MobiDB-lite"/>
    </source>
</evidence>
<gene>
    <name evidence="2" type="ORF">KHLLAP_LOCUS3551</name>
</gene>
<feature type="region of interest" description="Disordered" evidence="1">
    <location>
        <begin position="55"/>
        <end position="86"/>
    </location>
</feature>
<dbReference type="EMBL" id="CAUWAG010000004">
    <property type="protein sequence ID" value="CAJ2503083.1"/>
    <property type="molecule type" value="Genomic_DNA"/>
</dbReference>
<evidence type="ECO:0000313" key="2">
    <source>
        <dbReference type="EMBL" id="CAJ2503083.1"/>
    </source>
</evidence>
<reference evidence="2" key="1">
    <citation type="submission" date="2023-10" db="EMBL/GenBank/DDBJ databases">
        <authorList>
            <person name="Hackl T."/>
        </authorList>
    </citation>
    <scope>NUCLEOTIDE SEQUENCE</scope>
</reference>
<protein>
    <submittedName>
        <fullName evidence="2">Uu.00g104770.m01.CDS01</fullName>
    </submittedName>
</protein>
<name>A0AAI8VES5_9PEZI</name>
<sequence length="86" mass="9915">MATHENKEKDDLISALRNQNLRYDEHIGQQNQLVARIANTISTVFKVYQEAFKKPDELPSPLSSAGFHQRETDDHSHFSHDSDSDY</sequence>